<dbReference type="SUPFAM" id="SSF53098">
    <property type="entry name" value="Ribonuclease H-like"/>
    <property type="match status" value="1"/>
</dbReference>
<accession>A0A653DK53</accession>
<reference evidence="5 6" key="1">
    <citation type="submission" date="2019-01" db="EMBL/GenBank/DDBJ databases">
        <authorList>
            <person name="Sayadi A."/>
        </authorList>
    </citation>
    <scope>NUCLEOTIDE SEQUENCE [LARGE SCALE GENOMIC DNA]</scope>
</reference>
<protein>
    <recommendedName>
        <fullName evidence="7">Integrase catalytic domain-containing protein</fullName>
    </recommendedName>
</protein>
<dbReference type="InterPro" id="IPR012337">
    <property type="entry name" value="RNaseH-like_sf"/>
</dbReference>
<dbReference type="GO" id="GO:0006508">
    <property type="term" value="P:proteolysis"/>
    <property type="evidence" value="ECO:0007669"/>
    <property type="project" value="InterPro"/>
</dbReference>
<evidence type="ECO:0000256" key="2">
    <source>
        <dbReference type="ARBA" id="ARBA00022695"/>
    </source>
</evidence>
<dbReference type="InterPro" id="IPR036397">
    <property type="entry name" value="RNaseH_sf"/>
</dbReference>
<organism evidence="5 6">
    <name type="scientific">Callosobruchus maculatus</name>
    <name type="common">Southern cowpea weevil</name>
    <name type="synonym">Pulse bruchid</name>
    <dbReference type="NCBI Taxonomy" id="64391"/>
    <lineage>
        <taxon>Eukaryota</taxon>
        <taxon>Metazoa</taxon>
        <taxon>Ecdysozoa</taxon>
        <taxon>Arthropoda</taxon>
        <taxon>Hexapoda</taxon>
        <taxon>Insecta</taxon>
        <taxon>Pterygota</taxon>
        <taxon>Neoptera</taxon>
        <taxon>Endopterygota</taxon>
        <taxon>Coleoptera</taxon>
        <taxon>Polyphaga</taxon>
        <taxon>Cucujiformia</taxon>
        <taxon>Chrysomeloidea</taxon>
        <taxon>Chrysomelidae</taxon>
        <taxon>Bruchinae</taxon>
        <taxon>Bruchini</taxon>
        <taxon>Callosobruchus</taxon>
    </lineage>
</organism>
<dbReference type="InterPro" id="IPR001969">
    <property type="entry name" value="Aspartic_peptidase_AS"/>
</dbReference>
<evidence type="ECO:0008006" key="7">
    <source>
        <dbReference type="Google" id="ProtNLM"/>
    </source>
</evidence>
<feature type="non-terminal residue" evidence="5">
    <location>
        <position position="1"/>
    </location>
</feature>
<dbReference type="PANTHER" id="PTHR37984:SF5">
    <property type="entry name" value="PROTEIN NYNRIN-LIKE"/>
    <property type="match status" value="1"/>
</dbReference>
<dbReference type="InterPro" id="IPR050951">
    <property type="entry name" value="Retrovirus_Pol_polyprotein"/>
</dbReference>
<dbReference type="EMBL" id="CAACVG010012151">
    <property type="protein sequence ID" value="VEN59728.1"/>
    <property type="molecule type" value="Genomic_DNA"/>
</dbReference>
<evidence type="ECO:0000256" key="4">
    <source>
        <dbReference type="SAM" id="MobiDB-lite"/>
    </source>
</evidence>
<dbReference type="CDD" id="cd00303">
    <property type="entry name" value="retropepsin_like"/>
    <property type="match status" value="1"/>
</dbReference>
<keyword evidence="2" id="KW-0548">Nucleotidyltransferase</keyword>
<dbReference type="PANTHER" id="PTHR37984">
    <property type="entry name" value="PROTEIN CBG26694"/>
    <property type="match status" value="1"/>
</dbReference>
<dbReference type="GO" id="GO:0003676">
    <property type="term" value="F:nucleic acid binding"/>
    <property type="evidence" value="ECO:0007669"/>
    <property type="project" value="InterPro"/>
</dbReference>
<dbReference type="PROSITE" id="PS00141">
    <property type="entry name" value="ASP_PROTEASE"/>
    <property type="match status" value="1"/>
</dbReference>
<evidence type="ECO:0000256" key="1">
    <source>
        <dbReference type="ARBA" id="ARBA00022679"/>
    </source>
</evidence>
<dbReference type="Gene3D" id="3.30.420.10">
    <property type="entry name" value="Ribonuclease H-like superfamily/Ribonuclease H"/>
    <property type="match status" value="1"/>
</dbReference>
<sequence>CKNIAMSRRKKSKCDDIEFESSHLEKIVESLAQSMAQMQTSISDLAVSIQSRNQNRIDQHDVGRSKGEASNKQYISIWRDLGGGAVYFCPGGTLHPMQFLNKIERLFNDAGVPEEAKVGLALSCLKQSAADWAMNKEQKLSCYDEFRRAFMERYWNAEHERTLYYNLKYGEYTGGNRGDYLLKVAGSASYLSNPIPESDLVQMLVDHFPSEIKRGVVLNGIKGLDDFERYLRMLDDTYEDDRRRGGSRGVFRPPQVRNSSNINNTSRDEGQNRGNNREIRYLTAFNAEPDTLLSEPEEEVVEENFKSPVFRGIVGEEFTDILIDSGSQISAVSQDFVNQLRDKGVLIPSLPISDVSVSVAVGGKKYRVKEQVLLSVEVESGGRDNKVADSLSRNPLPRVDCFLPDTRSTVSVALMKIERIVSDNAAQFHSKLWKRELASFNIQVCHTSAYFPEGNMTERANREIGRVLRALCAERHTKWAVYLDQIEDCLNNVVHESTGFSPSWLHFGRETPSLVNTCFKLPGSELPKTDLQYTWSLVHEKLKSNAEKCKKKLNDKTTEFEVGDAVLVRQHPVSSAMDARIKKFFLLHEGPYWVSKVVAPNCYQVVDKDGVVIGRHNIKNLKKFVRFNAATTVLVYRFSKMKRQQKEDSKIRAKRKRLLEDLRNKMEKFLIINGEFLFKLLKLFFH</sequence>
<keyword evidence="3" id="KW-0695">RNA-directed DNA polymerase</keyword>
<keyword evidence="1" id="KW-0808">Transferase</keyword>
<feature type="compositionally biased region" description="Polar residues" evidence="4">
    <location>
        <begin position="256"/>
        <end position="265"/>
    </location>
</feature>
<gene>
    <name evidence="5" type="ORF">CALMAC_LOCUS17644</name>
</gene>
<dbReference type="AlphaFoldDB" id="A0A653DK53"/>
<feature type="compositionally biased region" description="Basic and acidic residues" evidence="4">
    <location>
        <begin position="266"/>
        <end position="275"/>
    </location>
</feature>
<dbReference type="GO" id="GO:0003964">
    <property type="term" value="F:RNA-directed DNA polymerase activity"/>
    <property type="evidence" value="ECO:0007669"/>
    <property type="project" value="UniProtKB-KW"/>
</dbReference>
<proteinExistence type="predicted"/>
<keyword evidence="6" id="KW-1185">Reference proteome</keyword>
<feature type="region of interest" description="Disordered" evidence="4">
    <location>
        <begin position="240"/>
        <end position="275"/>
    </location>
</feature>
<evidence type="ECO:0000313" key="6">
    <source>
        <dbReference type="Proteomes" id="UP000410492"/>
    </source>
</evidence>
<dbReference type="OrthoDB" id="6780558at2759"/>
<dbReference type="Proteomes" id="UP000410492">
    <property type="component" value="Unassembled WGS sequence"/>
</dbReference>
<dbReference type="GO" id="GO:0004190">
    <property type="term" value="F:aspartic-type endopeptidase activity"/>
    <property type="evidence" value="ECO:0007669"/>
    <property type="project" value="InterPro"/>
</dbReference>
<evidence type="ECO:0000256" key="3">
    <source>
        <dbReference type="ARBA" id="ARBA00022918"/>
    </source>
</evidence>
<evidence type="ECO:0000313" key="5">
    <source>
        <dbReference type="EMBL" id="VEN59728.1"/>
    </source>
</evidence>
<name>A0A653DK53_CALMS</name>